<evidence type="ECO:0000313" key="2">
    <source>
        <dbReference type="Proteomes" id="UP000275772"/>
    </source>
</evidence>
<sequence length="69" mass="7839">MTCRVIRSVKVHIRAYYATKITPTYYKAQHYSSLVFTLGVVCDPGKCVWCARIDPKSPKKSTGIFNARL</sequence>
<dbReference type="EMBL" id="UNSH01000042">
    <property type="protein sequence ID" value="SZF02341.1"/>
    <property type="molecule type" value="Genomic_DNA"/>
</dbReference>
<dbReference type="VEuPathDB" id="FungiDB:BLGHR1_13119"/>
<gene>
    <name evidence="1" type="ORF">BLGHR1_13119</name>
</gene>
<organism evidence="1 2">
    <name type="scientific">Blumeria hordei</name>
    <name type="common">Barley powdery mildew</name>
    <name type="synonym">Blumeria graminis f. sp. hordei</name>
    <dbReference type="NCBI Taxonomy" id="2867405"/>
    <lineage>
        <taxon>Eukaryota</taxon>
        <taxon>Fungi</taxon>
        <taxon>Dikarya</taxon>
        <taxon>Ascomycota</taxon>
        <taxon>Pezizomycotina</taxon>
        <taxon>Leotiomycetes</taxon>
        <taxon>Erysiphales</taxon>
        <taxon>Erysiphaceae</taxon>
        <taxon>Blumeria</taxon>
    </lineage>
</organism>
<dbReference type="AlphaFoldDB" id="A0A383UPU4"/>
<reference evidence="1 2" key="1">
    <citation type="submission" date="2017-11" db="EMBL/GenBank/DDBJ databases">
        <authorList>
            <person name="Kracher B."/>
        </authorList>
    </citation>
    <scope>NUCLEOTIDE SEQUENCE [LARGE SCALE GENOMIC DNA]</scope>
    <source>
        <strain evidence="1 2">RACE1</strain>
    </source>
</reference>
<proteinExistence type="predicted"/>
<accession>A0A383UPU4</accession>
<protein>
    <submittedName>
        <fullName evidence="1">Uncharacterized protein</fullName>
    </submittedName>
</protein>
<evidence type="ECO:0000313" key="1">
    <source>
        <dbReference type="EMBL" id="SZF02341.1"/>
    </source>
</evidence>
<name>A0A383UPU4_BLUHO</name>
<dbReference type="Proteomes" id="UP000275772">
    <property type="component" value="Unassembled WGS sequence"/>
</dbReference>